<dbReference type="EMBL" id="JAUSUQ010000001">
    <property type="protein sequence ID" value="MDQ0337652.1"/>
    <property type="molecule type" value="Genomic_DNA"/>
</dbReference>
<accession>A0ABU0CRK0</accession>
<feature type="compositionally biased region" description="Polar residues" evidence="1">
    <location>
        <begin position="1"/>
        <end position="14"/>
    </location>
</feature>
<reference evidence="2 3" key="1">
    <citation type="submission" date="2023-07" db="EMBL/GenBank/DDBJ databases">
        <title>Genomic Encyclopedia of Type Strains, Phase IV (KMG-IV): sequencing the most valuable type-strain genomes for metagenomic binning, comparative biology and taxonomic classification.</title>
        <authorList>
            <person name="Goeker M."/>
        </authorList>
    </citation>
    <scope>NUCLEOTIDE SEQUENCE [LARGE SCALE GENOMIC DNA]</scope>
    <source>
        <strain evidence="2 3">DSM 17740</strain>
    </source>
</reference>
<evidence type="ECO:0008006" key="4">
    <source>
        <dbReference type="Google" id="ProtNLM"/>
    </source>
</evidence>
<gene>
    <name evidence="2" type="ORF">J2S00_000422</name>
</gene>
<keyword evidence="3" id="KW-1185">Reference proteome</keyword>
<evidence type="ECO:0000313" key="2">
    <source>
        <dbReference type="EMBL" id="MDQ0337652.1"/>
    </source>
</evidence>
<proteinExistence type="predicted"/>
<dbReference type="Proteomes" id="UP001232445">
    <property type="component" value="Unassembled WGS sequence"/>
</dbReference>
<sequence>MATVINGRQGQTTSRGKKSLTDKPKVRYDKWQLVIAFFVYDRDSYITARVS</sequence>
<comment type="caution">
    <text evidence="2">The sequence shown here is derived from an EMBL/GenBank/DDBJ whole genome shotgun (WGS) entry which is preliminary data.</text>
</comment>
<protein>
    <recommendedName>
        <fullName evidence="4">Transposase</fullName>
    </recommendedName>
</protein>
<evidence type="ECO:0000256" key="1">
    <source>
        <dbReference type="SAM" id="MobiDB-lite"/>
    </source>
</evidence>
<organism evidence="2 3">
    <name type="scientific">Caldalkalibacillus uzonensis</name>
    <dbReference type="NCBI Taxonomy" id="353224"/>
    <lineage>
        <taxon>Bacteria</taxon>
        <taxon>Bacillati</taxon>
        <taxon>Bacillota</taxon>
        <taxon>Bacilli</taxon>
        <taxon>Bacillales</taxon>
        <taxon>Bacillaceae</taxon>
        <taxon>Caldalkalibacillus</taxon>
    </lineage>
</organism>
<evidence type="ECO:0000313" key="3">
    <source>
        <dbReference type="Proteomes" id="UP001232445"/>
    </source>
</evidence>
<name>A0ABU0CRK0_9BACI</name>
<feature type="region of interest" description="Disordered" evidence="1">
    <location>
        <begin position="1"/>
        <end position="21"/>
    </location>
</feature>